<comment type="caution">
    <text evidence="2">The sequence shown here is derived from an EMBL/GenBank/DDBJ whole genome shotgun (WGS) entry which is preliminary data.</text>
</comment>
<proteinExistence type="predicted"/>
<feature type="region of interest" description="Disordered" evidence="1">
    <location>
        <begin position="237"/>
        <end position="258"/>
    </location>
</feature>
<feature type="compositionally biased region" description="Low complexity" evidence="1">
    <location>
        <begin position="503"/>
        <end position="513"/>
    </location>
</feature>
<feature type="compositionally biased region" description="Basic and acidic residues" evidence="1">
    <location>
        <begin position="492"/>
        <end position="502"/>
    </location>
</feature>
<evidence type="ECO:0000313" key="2">
    <source>
        <dbReference type="EMBL" id="KAF7256105.1"/>
    </source>
</evidence>
<feature type="compositionally biased region" description="Polar residues" evidence="1">
    <location>
        <begin position="286"/>
        <end position="301"/>
    </location>
</feature>
<gene>
    <name evidence="2" type="ORF">EG68_08053</name>
</gene>
<protein>
    <submittedName>
        <fullName evidence="2">Uncharacterized protein</fullName>
    </submittedName>
</protein>
<reference evidence="2" key="1">
    <citation type="submission" date="2019-07" db="EMBL/GenBank/DDBJ databases">
        <title>Annotation for the trematode Paragonimus miyazaki's.</title>
        <authorList>
            <person name="Choi Y.-J."/>
        </authorList>
    </citation>
    <scope>NUCLEOTIDE SEQUENCE</scope>
    <source>
        <strain evidence="2">Japan</strain>
    </source>
</reference>
<evidence type="ECO:0000256" key="1">
    <source>
        <dbReference type="SAM" id="MobiDB-lite"/>
    </source>
</evidence>
<dbReference type="OrthoDB" id="447516at2759"/>
<keyword evidence="3" id="KW-1185">Reference proteome</keyword>
<accession>A0A8S9YMI4</accession>
<organism evidence="2 3">
    <name type="scientific">Paragonimus skrjabini miyazakii</name>
    <dbReference type="NCBI Taxonomy" id="59628"/>
    <lineage>
        <taxon>Eukaryota</taxon>
        <taxon>Metazoa</taxon>
        <taxon>Spiralia</taxon>
        <taxon>Lophotrochozoa</taxon>
        <taxon>Platyhelminthes</taxon>
        <taxon>Trematoda</taxon>
        <taxon>Digenea</taxon>
        <taxon>Plagiorchiida</taxon>
        <taxon>Troglotremata</taxon>
        <taxon>Troglotrematidae</taxon>
        <taxon>Paragonimus</taxon>
    </lineage>
</organism>
<feature type="region of interest" description="Disordered" evidence="1">
    <location>
        <begin position="279"/>
        <end position="306"/>
    </location>
</feature>
<evidence type="ECO:0000313" key="3">
    <source>
        <dbReference type="Proteomes" id="UP000822476"/>
    </source>
</evidence>
<dbReference type="AlphaFoldDB" id="A0A8S9YMI4"/>
<feature type="region of interest" description="Disordered" evidence="1">
    <location>
        <begin position="470"/>
        <end position="526"/>
    </location>
</feature>
<feature type="non-terminal residue" evidence="2">
    <location>
        <position position="1"/>
    </location>
</feature>
<name>A0A8S9YMI4_9TREM</name>
<dbReference type="EMBL" id="JTDE01003388">
    <property type="protein sequence ID" value="KAF7256105.1"/>
    <property type="molecule type" value="Genomic_DNA"/>
</dbReference>
<feature type="region of interest" description="Disordered" evidence="1">
    <location>
        <begin position="328"/>
        <end position="349"/>
    </location>
</feature>
<dbReference type="Proteomes" id="UP000822476">
    <property type="component" value="Unassembled WGS sequence"/>
</dbReference>
<sequence>PDASVSVSGPTVDLPSLKAEVDVPDVDLRLPDVSTTGDLSAQVGLDGVPSAEFGADLKLPDVAVSGDVSAPAIGADVRLPDVGGSFDVIVPPSDSLSSHVSIGTDAADISPGLCVASDVPFVNSSTISASGNFIMPTHRLISDSPVITLNPPGSHRFPDDSSSSPSRLSPNAIFGDMEVFDSTDVELRPLNFTFDHGDPADSVGGTLVLSDAKTTPSHHPRSNFSLSRLFGSLHRRKRKTPERHHGVVAPEDSAHPKTVVSKVPQKLLAGRIFKHVGDTSVEDTKTSPYSNSAPMQRSSLPKSKDSLIRQTWHGDDDRLNHSQEAGHFADSDEAPQLPPTPTGVRIKPVLKDPGNMFEVRRRGTADPSKPRPWSTLECPPLGCVFVNDDYLFPDALTPTKIPSFRGSKDAVYNVPYMDDKAIPSEEPEWPVGESRRTLLSQLSQNSGSLARIAAEESSIISLDDKENRYHNTEGRSRAGRLFGKKKKTSSRSKQDEKSDKGARSTSGSRSSGRFATWRSRQGRVHQ</sequence>